<gene>
    <name evidence="5" type="ORF">ACFQ14_12670</name>
</gene>
<proteinExistence type="predicted"/>
<feature type="compositionally biased region" description="Gly residues" evidence="1">
    <location>
        <begin position="251"/>
        <end position="288"/>
    </location>
</feature>
<keyword evidence="3" id="KW-0732">Signal</keyword>
<feature type="region of interest" description="Disordered" evidence="1">
    <location>
        <begin position="239"/>
        <end position="288"/>
    </location>
</feature>
<keyword evidence="2" id="KW-0472">Membrane</keyword>
<dbReference type="PANTHER" id="PTHR30373:SF2">
    <property type="entry name" value="UPF0603 PROTEIN YGCG"/>
    <property type="match status" value="1"/>
</dbReference>
<organism evidence="5 6">
    <name type="scientific">Pseudahrensia aquimaris</name>
    <dbReference type="NCBI Taxonomy" id="744461"/>
    <lineage>
        <taxon>Bacteria</taxon>
        <taxon>Pseudomonadati</taxon>
        <taxon>Pseudomonadota</taxon>
        <taxon>Alphaproteobacteria</taxon>
        <taxon>Hyphomicrobiales</taxon>
        <taxon>Ahrensiaceae</taxon>
        <taxon>Pseudahrensia</taxon>
    </lineage>
</organism>
<sequence length="288" mass="30510">MTIVLLRLKAATVLLALLCGLWIAVQANAQGAFPALTGRVVDTANLLTPAQESALTAKLSAHETRSGQQVVVATIRSLNGDDIDGYANKLFRAWGLGDKERNDGVLFLVAQNDRKMRIEVGYGLEGVLTDALSAYIIRTAIVPPFRQGKFSVGIEQGTTQILDVLTSDAAALEEWQTRSKPRVTRKNNQQYWPTAVIFGLWFLFFAVPPLGTALAKRFGKKLGPNRYEWLGMEFNTAKRRRRSGTTSSGGTWIGGSGGGGGWSSGRSGGGGFSGGGGSSGGGGASGGW</sequence>
<dbReference type="EMBL" id="JBHTJV010000010">
    <property type="protein sequence ID" value="MFD0917264.1"/>
    <property type="molecule type" value="Genomic_DNA"/>
</dbReference>
<evidence type="ECO:0000313" key="6">
    <source>
        <dbReference type="Proteomes" id="UP001597101"/>
    </source>
</evidence>
<feature type="transmembrane region" description="Helical" evidence="2">
    <location>
        <begin position="191"/>
        <end position="215"/>
    </location>
</feature>
<protein>
    <submittedName>
        <fullName evidence="5">TPM domain-containing protein</fullName>
    </submittedName>
</protein>
<comment type="caution">
    <text evidence="5">The sequence shown here is derived from an EMBL/GenBank/DDBJ whole genome shotgun (WGS) entry which is preliminary data.</text>
</comment>
<accession>A0ABW3FKA1</accession>
<keyword evidence="6" id="KW-1185">Reference proteome</keyword>
<feature type="domain" description="TPM" evidence="4">
    <location>
        <begin position="40"/>
        <end position="163"/>
    </location>
</feature>
<evidence type="ECO:0000313" key="5">
    <source>
        <dbReference type="EMBL" id="MFD0917264.1"/>
    </source>
</evidence>
<dbReference type="Proteomes" id="UP001597101">
    <property type="component" value="Unassembled WGS sequence"/>
</dbReference>
<evidence type="ECO:0000256" key="1">
    <source>
        <dbReference type="SAM" id="MobiDB-lite"/>
    </source>
</evidence>
<keyword evidence="2" id="KW-1133">Transmembrane helix</keyword>
<feature type="signal peptide" evidence="3">
    <location>
        <begin position="1"/>
        <end position="29"/>
    </location>
</feature>
<keyword evidence="2" id="KW-0812">Transmembrane</keyword>
<name>A0ABW3FKA1_9HYPH</name>
<dbReference type="Gene3D" id="3.10.310.50">
    <property type="match status" value="1"/>
</dbReference>
<reference evidence="6" key="1">
    <citation type="journal article" date="2019" name="Int. J. Syst. Evol. Microbiol.">
        <title>The Global Catalogue of Microorganisms (GCM) 10K type strain sequencing project: providing services to taxonomists for standard genome sequencing and annotation.</title>
        <authorList>
            <consortium name="The Broad Institute Genomics Platform"/>
            <consortium name="The Broad Institute Genome Sequencing Center for Infectious Disease"/>
            <person name="Wu L."/>
            <person name="Ma J."/>
        </authorList>
    </citation>
    <scope>NUCLEOTIDE SEQUENCE [LARGE SCALE GENOMIC DNA]</scope>
    <source>
        <strain evidence="6">CCUG 60023</strain>
    </source>
</reference>
<dbReference type="Pfam" id="PF04536">
    <property type="entry name" value="TPM_phosphatase"/>
    <property type="match status" value="1"/>
</dbReference>
<dbReference type="RefSeq" id="WP_377213122.1">
    <property type="nucleotide sequence ID" value="NZ_JBHTJV010000010.1"/>
</dbReference>
<feature type="chain" id="PRO_5045889946" evidence="3">
    <location>
        <begin position="30"/>
        <end position="288"/>
    </location>
</feature>
<evidence type="ECO:0000259" key="4">
    <source>
        <dbReference type="Pfam" id="PF04536"/>
    </source>
</evidence>
<dbReference type="PANTHER" id="PTHR30373">
    <property type="entry name" value="UPF0603 PROTEIN YGCG"/>
    <property type="match status" value="1"/>
</dbReference>
<evidence type="ECO:0000256" key="2">
    <source>
        <dbReference type="SAM" id="Phobius"/>
    </source>
</evidence>
<evidence type="ECO:0000256" key="3">
    <source>
        <dbReference type="SAM" id="SignalP"/>
    </source>
</evidence>
<dbReference type="InterPro" id="IPR007621">
    <property type="entry name" value="TPM_dom"/>
</dbReference>